<protein>
    <submittedName>
        <fullName evidence="1">Uncharacterized protein</fullName>
    </submittedName>
</protein>
<keyword evidence="2" id="KW-1185">Reference proteome</keyword>
<dbReference type="EMBL" id="CP053085">
    <property type="protein sequence ID" value="QJR37161.1"/>
    <property type="molecule type" value="Genomic_DNA"/>
</dbReference>
<evidence type="ECO:0000313" key="2">
    <source>
        <dbReference type="Proteomes" id="UP000500938"/>
    </source>
</evidence>
<dbReference type="Gene3D" id="1.20.120.1060">
    <property type="match status" value="1"/>
</dbReference>
<evidence type="ECO:0000313" key="1">
    <source>
        <dbReference type="EMBL" id="QJR37161.1"/>
    </source>
</evidence>
<dbReference type="Proteomes" id="UP000500938">
    <property type="component" value="Chromosome"/>
</dbReference>
<name>A0A6M4IY44_9BACT</name>
<dbReference type="KEGG" id="ggr:HKW67_17370"/>
<proteinExistence type="predicted"/>
<gene>
    <name evidence="1" type="ORF">HKW67_17370</name>
</gene>
<accession>A0A6M4IY44</accession>
<reference evidence="1 2" key="1">
    <citation type="submission" date="2020-05" db="EMBL/GenBank/DDBJ databases">
        <title>Complete genome sequence of Gemmatimonas greenlandica TET16.</title>
        <authorList>
            <person name="Zeng Y."/>
        </authorList>
    </citation>
    <scope>NUCLEOTIDE SEQUENCE [LARGE SCALE GENOMIC DNA]</scope>
    <source>
        <strain evidence="1 2">TET16</strain>
    </source>
</reference>
<organism evidence="1 2">
    <name type="scientific">Gemmatimonas groenlandica</name>
    <dbReference type="NCBI Taxonomy" id="2732249"/>
    <lineage>
        <taxon>Bacteria</taxon>
        <taxon>Pseudomonadati</taxon>
        <taxon>Gemmatimonadota</taxon>
        <taxon>Gemmatimonadia</taxon>
        <taxon>Gemmatimonadales</taxon>
        <taxon>Gemmatimonadaceae</taxon>
        <taxon>Gemmatimonas</taxon>
    </lineage>
</organism>
<sequence>MTAERAREAYQLLNSAVLDLVCGTGVIDLYNSPRIQSVITSDVELGVTRMTLSHLILTLSKINEVYRRYKALIPQDVSKQFKSLQREIQSRQVVEFRNKVVGHIWDDDLNRPLLDREILAILNTVTGGDTEAFLRWINPASDPSPGSVVGTVERVRDSIGRTYEIRSRSSVENRSR</sequence>
<dbReference type="AlphaFoldDB" id="A0A6M4IY44"/>